<accession>A0A6H5HF34</accession>
<dbReference type="AlphaFoldDB" id="A0A6H5HF34"/>
<reference evidence="2 3" key="1">
    <citation type="submission" date="2020-02" db="EMBL/GenBank/DDBJ databases">
        <authorList>
            <person name="Ferguson B K."/>
        </authorList>
    </citation>
    <scope>NUCLEOTIDE SEQUENCE [LARGE SCALE GENOMIC DNA]</scope>
</reference>
<feature type="transmembrane region" description="Helical" evidence="1">
    <location>
        <begin position="48"/>
        <end position="70"/>
    </location>
</feature>
<evidence type="ECO:0000256" key="1">
    <source>
        <dbReference type="SAM" id="Phobius"/>
    </source>
</evidence>
<keyword evidence="1" id="KW-0812">Transmembrane</keyword>
<sequence>MFHCEFDFDFDNELISISIMSLASILIMSLTSISIMSLTSISIMSLRLCFIVSLTSISIMSLRFCFIVSLTSVSIMSLRLCFIVVELGVYIRGIGPTTSNVSLLYTSSSMYVSQTLASFIVPTSFSTWSTVGIAVKEDRVDLSLNCALHNSVYVVKNPQELDFDSASTLYIGQAGPIIHGALHVSN</sequence>
<keyword evidence="1" id="KW-1133">Transmembrane helix</keyword>
<keyword evidence="3" id="KW-1185">Reference proteome</keyword>
<evidence type="ECO:0000313" key="2">
    <source>
        <dbReference type="EMBL" id="CAB0015639.1"/>
    </source>
</evidence>
<keyword evidence="1" id="KW-0472">Membrane</keyword>
<feature type="transmembrane region" description="Helical" evidence="1">
    <location>
        <begin position="15"/>
        <end position="36"/>
    </location>
</feature>
<protein>
    <submittedName>
        <fullName evidence="2">Uncharacterized protein</fullName>
    </submittedName>
</protein>
<evidence type="ECO:0000313" key="3">
    <source>
        <dbReference type="Proteomes" id="UP000479000"/>
    </source>
</evidence>
<dbReference type="Proteomes" id="UP000479000">
    <property type="component" value="Unassembled WGS sequence"/>
</dbReference>
<dbReference type="EMBL" id="CADCXU010029304">
    <property type="protein sequence ID" value="CAB0015639.1"/>
    <property type="molecule type" value="Genomic_DNA"/>
</dbReference>
<organism evidence="2 3">
    <name type="scientific">Nesidiocoris tenuis</name>
    <dbReference type="NCBI Taxonomy" id="355587"/>
    <lineage>
        <taxon>Eukaryota</taxon>
        <taxon>Metazoa</taxon>
        <taxon>Ecdysozoa</taxon>
        <taxon>Arthropoda</taxon>
        <taxon>Hexapoda</taxon>
        <taxon>Insecta</taxon>
        <taxon>Pterygota</taxon>
        <taxon>Neoptera</taxon>
        <taxon>Paraneoptera</taxon>
        <taxon>Hemiptera</taxon>
        <taxon>Heteroptera</taxon>
        <taxon>Panheteroptera</taxon>
        <taxon>Cimicomorpha</taxon>
        <taxon>Miridae</taxon>
        <taxon>Dicyphina</taxon>
        <taxon>Nesidiocoris</taxon>
    </lineage>
</organism>
<gene>
    <name evidence="2" type="ORF">NTEN_LOCUS19979</name>
</gene>
<dbReference type="Gene3D" id="2.60.120.200">
    <property type="match status" value="1"/>
</dbReference>
<dbReference type="OrthoDB" id="10060752at2759"/>
<proteinExistence type="predicted"/>
<name>A0A6H5HF34_9HEMI</name>